<dbReference type="GO" id="GO:0007420">
    <property type="term" value="P:brain development"/>
    <property type="evidence" value="ECO:0007669"/>
    <property type="project" value="TreeGrafter"/>
</dbReference>
<feature type="domain" description="Ig-like" evidence="4">
    <location>
        <begin position="130"/>
        <end position="220"/>
    </location>
</feature>
<evidence type="ECO:0000256" key="1">
    <source>
        <dbReference type="ARBA" id="ARBA00022737"/>
    </source>
</evidence>
<evidence type="ECO:0000313" key="6">
    <source>
        <dbReference type="Proteomes" id="UP000472276"/>
    </source>
</evidence>
<name>A0AAZ1XIM8_OREAU</name>
<reference evidence="5" key="3">
    <citation type="submission" date="2025-09" db="UniProtKB">
        <authorList>
            <consortium name="Ensembl"/>
        </authorList>
    </citation>
    <scope>IDENTIFICATION</scope>
</reference>
<keyword evidence="1" id="KW-0677">Repeat</keyword>
<dbReference type="AlphaFoldDB" id="A0AAZ1XIM8"/>
<dbReference type="Pfam" id="PF13927">
    <property type="entry name" value="Ig_3"/>
    <property type="match status" value="2"/>
</dbReference>
<dbReference type="FunFam" id="2.60.40.10:FF:000038">
    <property type="entry name" value="Neuronal cell adhesion molecule"/>
    <property type="match status" value="1"/>
</dbReference>
<keyword evidence="2" id="KW-1015">Disulfide bond</keyword>
<dbReference type="GO" id="GO:0098632">
    <property type="term" value="F:cell-cell adhesion mediator activity"/>
    <property type="evidence" value="ECO:0007669"/>
    <property type="project" value="TreeGrafter"/>
</dbReference>
<dbReference type="Gene3D" id="2.60.40.10">
    <property type="entry name" value="Immunoglobulins"/>
    <property type="match status" value="2"/>
</dbReference>
<evidence type="ECO:0000256" key="3">
    <source>
        <dbReference type="SAM" id="SignalP"/>
    </source>
</evidence>
<dbReference type="PROSITE" id="PS50835">
    <property type="entry name" value="IG_LIKE"/>
    <property type="match status" value="2"/>
</dbReference>
<reference evidence="5" key="2">
    <citation type="submission" date="2025-08" db="UniProtKB">
        <authorList>
            <consortium name="Ensembl"/>
        </authorList>
    </citation>
    <scope>IDENTIFICATION</scope>
</reference>
<dbReference type="SMART" id="SM00409">
    <property type="entry name" value="IG"/>
    <property type="match status" value="2"/>
</dbReference>
<reference evidence="6" key="1">
    <citation type="submission" date="2020-03" db="EMBL/GenBank/DDBJ databases">
        <title>Evolution of repeat sequences and sex chromosomes of tilapia species revealed by chromosome-level genomes.</title>
        <authorList>
            <person name="Xu L."/>
            <person name="Tao W."/>
            <person name="Wang D."/>
            <person name="Zhou Q."/>
        </authorList>
    </citation>
    <scope>NUCLEOTIDE SEQUENCE [LARGE SCALE GENOMIC DNA]</scope>
    <source>
        <strain evidence="6">Israel</strain>
    </source>
</reference>
<dbReference type="FunFam" id="2.60.40.10:FF:000114">
    <property type="entry name" value="Neuronal cell adhesion molecule"/>
    <property type="match status" value="1"/>
</dbReference>
<proteinExistence type="predicted"/>
<dbReference type="InterPro" id="IPR007110">
    <property type="entry name" value="Ig-like_dom"/>
</dbReference>
<organism evidence="5 6">
    <name type="scientific">Oreochromis aureus</name>
    <name type="common">Israeli tilapia</name>
    <name type="synonym">Chromis aureus</name>
    <dbReference type="NCBI Taxonomy" id="47969"/>
    <lineage>
        <taxon>Eukaryota</taxon>
        <taxon>Metazoa</taxon>
        <taxon>Chordata</taxon>
        <taxon>Craniata</taxon>
        <taxon>Vertebrata</taxon>
        <taxon>Euteleostomi</taxon>
        <taxon>Actinopterygii</taxon>
        <taxon>Neopterygii</taxon>
        <taxon>Teleostei</taxon>
        <taxon>Neoteleostei</taxon>
        <taxon>Acanthomorphata</taxon>
        <taxon>Ovalentaria</taxon>
        <taxon>Cichlomorphae</taxon>
        <taxon>Cichliformes</taxon>
        <taxon>Cichlidae</taxon>
        <taxon>African cichlids</taxon>
        <taxon>Pseudocrenilabrinae</taxon>
        <taxon>Oreochromini</taxon>
        <taxon>Oreochromis</taxon>
    </lineage>
</organism>
<accession>A0AAZ1XIM8</accession>
<dbReference type="PANTHER" id="PTHR44170">
    <property type="entry name" value="PROTEIN SIDEKICK"/>
    <property type="match status" value="1"/>
</dbReference>
<gene>
    <name evidence="5" type="primary">NRCAM</name>
</gene>
<dbReference type="InterPro" id="IPR003598">
    <property type="entry name" value="Ig_sub2"/>
</dbReference>
<dbReference type="GO" id="GO:0005886">
    <property type="term" value="C:plasma membrane"/>
    <property type="evidence" value="ECO:0007669"/>
    <property type="project" value="TreeGrafter"/>
</dbReference>
<dbReference type="Proteomes" id="UP000472276">
    <property type="component" value="Unassembled WGS sequence"/>
</dbReference>
<dbReference type="GO" id="GO:0007411">
    <property type="term" value="P:axon guidance"/>
    <property type="evidence" value="ECO:0007669"/>
    <property type="project" value="TreeGrafter"/>
</dbReference>
<sequence>MEWRRMDVGLLVLFLVHLATALEVPLDLPQPPTITYQSPKDYIVDPRENIIIHCEAKGKPHPSFSWTRNGTHFDVENDRNVDMKPDSGTLVVDISRERVEHYEGVYQCTARNKHGTAVSHNIVVRQSRSPLWSKEKIKPIVVQEGVSLVLPCRPPAGLPPPIIFWMDNNFQKLPQSKRVSQSLNGDLYFSNIRREDTRNDYICYARFPHTQTIQQKQPITVRVLNLDEINDTMAAFYNDTDLFSGELWHPLVFNPQLRAPH</sequence>
<feature type="chain" id="PRO_5044315942" description="Ig-like domain-containing protein" evidence="3">
    <location>
        <begin position="22"/>
        <end position="261"/>
    </location>
</feature>
<dbReference type="InterPro" id="IPR003599">
    <property type="entry name" value="Ig_sub"/>
</dbReference>
<dbReference type="InterPro" id="IPR013783">
    <property type="entry name" value="Ig-like_fold"/>
</dbReference>
<dbReference type="InterPro" id="IPR036179">
    <property type="entry name" value="Ig-like_dom_sf"/>
</dbReference>
<dbReference type="SMART" id="SM00408">
    <property type="entry name" value="IGc2"/>
    <property type="match status" value="2"/>
</dbReference>
<evidence type="ECO:0000259" key="4">
    <source>
        <dbReference type="PROSITE" id="PS50835"/>
    </source>
</evidence>
<feature type="signal peptide" evidence="3">
    <location>
        <begin position="1"/>
        <end position="21"/>
    </location>
</feature>
<protein>
    <recommendedName>
        <fullName evidence="4">Ig-like domain-containing protein</fullName>
    </recommendedName>
</protein>
<feature type="domain" description="Ig-like" evidence="4">
    <location>
        <begin position="32"/>
        <end position="119"/>
    </location>
</feature>
<evidence type="ECO:0000313" key="5">
    <source>
        <dbReference type="Ensembl" id="ENSOABP00000067467.1"/>
    </source>
</evidence>
<evidence type="ECO:0000256" key="2">
    <source>
        <dbReference type="ARBA" id="ARBA00023157"/>
    </source>
</evidence>
<dbReference type="PANTHER" id="PTHR44170:SF15">
    <property type="entry name" value="NEURONAL CELL ADHESION MOLECULE"/>
    <property type="match status" value="1"/>
</dbReference>
<keyword evidence="6" id="KW-1185">Reference proteome</keyword>
<dbReference type="SUPFAM" id="SSF48726">
    <property type="entry name" value="Immunoglobulin"/>
    <property type="match status" value="2"/>
</dbReference>
<keyword evidence="3" id="KW-0732">Signal</keyword>
<dbReference type="Ensembl" id="ENSOABT00000069790.1">
    <property type="protein sequence ID" value="ENSOABP00000067467.1"/>
    <property type="gene ID" value="ENSOABG00000022464.2"/>
</dbReference>
<dbReference type="GO" id="GO:0030424">
    <property type="term" value="C:axon"/>
    <property type="evidence" value="ECO:0007669"/>
    <property type="project" value="TreeGrafter"/>
</dbReference>